<feature type="region of interest" description="Disordered" evidence="1">
    <location>
        <begin position="404"/>
        <end position="423"/>
    </location>
</feature>
<reference evidence="2" key="2">
    <citation type="submission" date="2021-03" db="UniProtKB">
        <authorList>
            <consortium name="EnsemblPlants"/>
        </authorList>
    </citation>
    <scope>IDENTIFICATION</scope>
</reference>
<evidence type="ECO:0000256" key="1">
    <source>
        <dbReference type="SAM" id="MobiDB-lite"/>
    </source>
</evidence>
<name>A0A803LV25_CHEQI</name>
<sequence length="567" mass="63022">MVKKKSKKKSSDDAGGSIGGYRYKVSSKGKAITPKESAKGNLVPAKVKTIPKKAKTVPEESAKGNLVPTRVKTIPLRARCRPYTLGNLVKNFSDKQKQVVVEVGFGGLLHLKLKTLCRKMLPWLVENFNGGSCMFTVGSGKDFVVTKNDVCGEFCLPMGDIHVPELKKNVEVPSVDNYILQEFVDGGVAFKRFFVVHAMSSFLIPTPNRKVSLKLLKAVEEVDEIKTFDWYTKVKSRINLEVNAGGFGHGPLDTSTYPLSHSSINQTAVKQPVTLGSDQGGLNVGGACSSGTIDRFVQFELPDGVMTDDEIKQISTNVVHESFLLLKRNMDVFSSVQSKGFKTLSDLVTNVRSERTTSLSYGIIEECMKMKSSAHEFFQFDIPNATNHVEANREEDVPDLVNNKDVPDLGNNPDIPKLGNNQGVPQPIRSNKTLCLLDFGPVGQKVPFVTMFMRGNARIFDSLPQLHLEVLDCSLLKDESMNRNENLVTFGMNFLVPREDMESISSPLMIRWCIVDFYALYLNEVACFESSSPRRFFFGVRQSFALLYVYELEKGENSGPVKDLHDL</sequence>
<evidence type="ECO:0000313" key="2">
    <source>
        <dbReference type="EnsemblPlants" id="AUR62019069-RA:cds"/>
    </source>
</evidence>
<dbReference type="EnsemblPlants" id="AUR62019069-RA">
    <property type="protein sequence ID" value="AUR62019069-RA:cds"/>
    <property type="gene ID" value="AUR62019069"/>
</dbReference>
<reference evidence="2" key="1">
    <citation type="journal article" date="2017" name="Nature">
        <title>The genome of Chenopodium quinoa.</title>
        <authorList>
            <person name="Jarvis D.E."/>
            <person name="Ho Y.S."/>
            <person name="Lightfoot D.J."/>
            <person name="Schmoeckel S.M."/>
            <person name="Li B."/>
            <person name="Borm T.J.A."/>
            <person name="Ohyanagi H."/>
            <person name="Mineta K."/>
            <person name="Michell C.T."/>
            <person name="Saber N."/>
            <person name="Kharbatia N.M."/>
            <person name="Rupper R.R."/>
            <person name="Sharp A.R."/>
            <person name="Dally N."/>
            <person name="Boughton B.A."/>
            <person name="Woo Y.H."/>
            <person name="Gao G."/>
            <person name="Schijlen E.G.W.M."/>
            <person name="Guo X."/>
            <person name="Momin A.A."/>
            <person name="Negrao S."/>
            <person name="Al-Babili S."/>
            <person name="Gehring C."/>
            <person name="Roessner U."/>
            <person name="Jung C."/>
            <person name="Murphy K."/>
            <person name="Arold S.T."/>
            <person name="Gojobori T."/>
            <person name="van der Linden C.G."/>
            <person name="van Loo E.N."/>
            <person name="Jellen E.N."/>
            <person name="Maughan P.J."/>
            <person name="Tester M."/>
        </authorList>
    </citation>
    <scope>NUCLEOTIDE SEQUENCE [LARGE SCALE GENOMIC DNA]</scope>
    <source>
        <strain evidence="2">cv. PI 614886</strain>
    </source>
</reference>
<dbReference type="PANTHER" id="PTHR34835:SF34">
    <property type="entry name" value="OS08G0555500 PROTEIN"/>
    <property type="match status" value="1"/>
</dbReference>
<feature type="region of interest" description="Disordered" evidence="1">
    <location>
        <begin position="1"/>
        <end position="22"/>
    </location>
</feature>
<dbReference type="Proteomes" id="UP000596660">
    <property type="component" value="Unplaced"/>
</dbReference>
<keyword evidence="3" id="KW-1185">Reference proteome</keyword>
<organism evidence="2 3">
    <name type="scientific">Chenopodium quinoa</name>
    <name type="common">Quinoa</name>
    <dbReference type="NCBI Taxonomy" id="63459"/>
    <lineage>
        <taxon>Eukaryota</taxon>
        <taxon>Viridiplantae</taxon>
        <taxon>Streptophyta</taxon>
        <taxon>Embryophyta</taxon>
        <taxon>Tracheophyta</taxon>
        <taxon>Spermatophyta</taxon>
        <taxon>Magnoliopsida</taxon>
        <taxon>eudicotyledons</taxon>
        <taxon>Gunneridae</taxon>
        <taxon>Pentapetalae</taxon>
        <taxon>Caryophyllales</taxon>
        <taxon>Chenopodiaceae</taxon>
        <taxon>Chenopodioideae</taxon>
        <taxon>Atripliceae</taxon>
        <taxon>Chenopodium</taxon>
    </lineage>
</organism>
<proteinExistence type="predicted"/>
<dbReference type="PANTHER" id="PTHR34835">
    <property type="entry name" value="OS07G0283600 PROTEIN-RELATED"/>
    <property type="match status" value="1"/>
</dbReference>
<dbReference type="Gramene" id="AUR62019069-RA">
    <property type="protein sequence ID" value="AUR62019069-RA:cds"/>
    <property type="gene ID" value="AUR62019069"/>
</dbReference>
<evidence type="ECO:0000313" key="3">
    <source>
        <dbReference type="Proteomes" id="UP000596660"/>
    </source>
</evidence>
<dbReference type="AlphaFoldDB" id="A0A803LV25"/>
<protein>
    <submittedName>
        <fullName evidence="2">Uncharacterized protein</fullName>
    </submittedName>
</protein>
<accession>A0A803LV25</accession>